<organism evidence="2">
    <name type="scientific">viral metagenome</name>
    <dbReference type="NCBI Taxonomy" id="1070528"/>
    <lineage>
        <taxon>unclassified sequences</taxon>
        <taxon>metagenomes</taxon>
        <taxon>organismal metagenomes</taxon>
    </lineage>
</organism>
<dbReference type="AlphaFoldDB" id="A0A6C0KFQ0"/>
<accession>A0A6C0KFQ0</accession>
<sequence>MRSQKRRSMKKRTTRYQGGDKDVSKCMDTKCNEKDKEKIYEETKKMFENSFIENEKILKNKKKPLTAEEKESIEKHSKLIKKTLKRMNNITHKKKQLKIMTDSCIQNYCNKGCLGTIFEKGDPSILPTAIHKKYKGNKSLLDSFTQTRKSLFGKKENILEDDFYEKMEKKVKNKLQKEGAISGCVQYYTDQKEK</sequence>
<evidence type="ECO:0000313" key="2">
    <source>
        <dbReference type="EMBL" id="QHU16825.1"/>
    </source>
</evidence>
<feature type="region of interest" description="Disordered" evidence="1">
    <location>
        <begin position="1"/>
        <end position="22"/>
    </location>
</feature>
<dbReference type="EMBL" id="MN740890">
    <property type="protein sequence ID" value="QHU16825.1"/>
    <property type="molecule type" value="Genomic_DNA"/>
</dbReference>
<reference evidence="2" key="1">
    <citation type="journal article" date="2020" name="Nature">
        <title>Giant virus diversity and host interactions through global metagenomics.</title>
        <authorList>
            <person name="Schulz F."/>
            <person name="Roux S."/>
            <person name="Paez-Espino D."/>
            <person name="Jungbluth S."/>
            <person name="Walsh D.A."/>
            <person name="Denef V.J."/>
            <person name="McMahon K.D."/>
            <person name="Konstantinidis K.T."/>
            <person name="Eloe-Fadrosh E.A."/>
            <person name="Kyrpides N.C."/>
            <person name="Woyke T."/>
        </authorList>
    </citation>
    <scope>NUCLEOTIDE SEQUENCE</scope>
    <source>
        <strain evidence="2">GVMAG-S-3300012000-53</strain>
    </source>
</reference>
<feature type="compositionally biased region" description="Basic residues" evidence="1">
    <location>
        <begin position="1"/>
        <end position="14"/>
    </location>
</feature>
<proteinExistence type="predicted"/>
<protein>
    <submittedName>
        <fullName evidence="2">Uncharacterized protein</fullName>
    </submittedName>
</protein>
<evidence type="ECO:0000256" key="1">
    <source>
        <dbReference type="SAM" id="MobiDB-lite"/>
    </source>
</evidence>
<name>A0A6C0KFQ0_9ZZZZ</name>